<evidence type="ECO:0000313" key="3">
    <source>
        <dbReference type="Proteomes" id="UP001367508"/>
    </source>
</evidence>
<comment type="caution">
    <text evidence="2">The sequence shown here is derived from an EMBL/GenBank/DDBJ whole genome shotgun (WGS) entry which is preliminary data.</text>
</comment>
<dbReference type="PANTHER" id="PTHR45717:SF15">
    <property type="entry name" value="AGL218WP"/>
    <property type="match status" value="1"/>
</dbReference>
<name>A0AAN9MWT5_CANGL</name>
<evidence type="ECO:0000313" key="2">
    <source>
        <dbReference type="EMBL" id="KAK7362026.1"/>
    </source>
</evidence>
<reference evidence="2 3" key="1">
    <citation type="submission" date="2024-01" db="EMBL/GenBank/DDBJ databases">
        <title>The genomes of 5 underutilized Papilionoideae crops provide insights into root nodulation and disease resistanc.</title>
        <authorList>
            <person name="Jiang F."/>
        </authorList>
    </citation>
    <scope>NUCLEOTIDE SEQUENCE [LARGE SCALE GENOMIC DNA]</scope>
    <source>
        <strain evidence="2">LVBAO_FW01</strain>
        <tissue evidence="2">Leaves</tissue>
    </source>
</reference>
<proteinExistence type="inferred from homology"/>
<dbReference type="PANTHER" id="PTHR45717">
    <property type="entry name" value="OS12G0527900 PROTEIN"/>
    <property type="match status" value="1"/>
</dbReference>
<sequence>MWAFRRASLRLKSEGLNAGASRASCDTLVPTTYVENEVHREDHESEADLSDGDEDGEKLHDVMELLDGEIDPTEKITRWKGSIRIFQGDRGCSWFVYSLRSSKLFEWLESNKKLEFMEKDYASRLGLIAKLRGILKAEKYFETIPKSFEAALVQHYTFAGLEGKVGAVLKEVEGENLTENRWRCPILLRLHANLGKVDEVERIWEAREW</sequence>
<organism evidence="2 3">
    <name type="scientific">Canavalia gladiata</name>
    <name type="common">Sword bean</name>
    <name type="synonym">Dolichos gladiatus</name>
    <dbReference type="NCBI Taxonomy" id="3824"/>
    <lineage>
        <taxon>Eukaryota</taxon>
        <taxon>Viridiplantae</taxon>
        <taxon>Streptophyta</taxon>
        <taxon>Embryophyta</taxon>
        <taxon>Tracheophyta</taxon>
        <taxon>Spermatophyta</taxon>
        <taxon>Magnoliopsida</taxon>
        <taxon>eudicotyledons</taxon>
        <taxon>Gunneridae</taxon>
        <taxon>Pentapetalae</taxon>
        <taxon>rosids</taxon>
        <taxon>fabids</taxon>
        <taxon>Fabales</taxon>
        <taxon>Fabaceae</taxon>
        <taxon>Papilionoideae</taxon>
        <taxon>50 kb inversion clade</taxon>
        <taxon>NPAAA clade</taxon>
        <taxon>indigoferoid/millettioid clade</taxon>
        <taxon>Phaseoleae</taxon>
        <taxon>Canavalia</taxon>
    </lineage>
</organism>
<accession>A0AAN9MWT5</accession>
<dbReference type="AlphaFoldDB" id="A0AAN9MWT5"/>
<protein>
    <submittedName>
        <fullName evidence="2">Uncharacterized protein</fullName>
    </submittedName>
</protein>
<dbReference type="EMBL" id="JAYMYQ010000001">
    <property type="protein sequence ID" value="KAK7362026.1"/>
    <property type="molecule type" value="Genomic_DNA"/>
</dbReference>
<gene>
    <name evidence="2" type="ORF">VNO77_04123</name>
</gene>
<evidence type="ECO:0000256" key="1">
    <source>
        <dbReference type="ARBA" id="ARBA00007626"/>
    </source>
</evidence>
<comment type="similarity">
    <text evidence="1">Belongs to the PPR family. P subfamily.</text>
</comment>
<dbReference type="Proteomes" id="UP001367508">
    <property type="component" value="Unassembled WGS sequence"/>
</dbReference>
<dbReference type="GO" id="GO:0005739">
    <property type="term" value="C:mitochondrion"/>
    <property type="evidence" value="ECO:0007669"/>
    <property type="project" value="TreeGrafter"/>
</dbReference>
<keyword evidence="3" id="KW-1185">Reference proteome</keyword>